<keyword evidence="3" id="KW-1185">Reference proteome</keyword>
<dbReference type="Proteomes" id="UP001377160">
    <property type="component" value="Unassembled WGS sequence"/>
</dbReference>
<proteinExistence type="predicted"/>
<evidence type="ECO:0000313" key="3">
    <source>
        <dbReference type="Proteomes" id="UP001377160"/>
    </source>
</evidence>
<organism evidence="2 3">
    <name type="scientific">Vibrio echinoideorum</name>
    <dbReference type="NCBI Taxonomy" id="2100116"/>
    <lineage>
        <taxon>Bacteria</taxon>
        <taxon>Pseudomonadati</taxon>
        <taxon>Pseudomonadota</taxon>
        <taxon>Gammaproteobacteria</taxon>
        <taxon>Vibrionales</taxon>
        <taxon>Vibrionaceae</taxon>
        <taxon>Vibrio</taxon>
    </lineage>
</organism>
<evidence type="ECO:0000256" key="1">
    <source>
        <dbReference type="SAM" id="Phobius"/>
    </source>
</evidence>
<feature type="transmembrane region" description="Helical" evidence="1">
    <location>
        <begin position="42"/>
        <end position="60"/>
    </location>
</feature>
<gene>
    <name evidence="2" type="ORF">V8Z71_11825</name>
</gene>
<accession>A0ABU9FS33</accession>
<dbReference type="RefSeq" id="WP_341635195.1">
    <property type="nucleotide sequence ID" value="NZ_JBANDX010000008.1"/>
</dbReference>
<reference evidence="2 3" key="1">
    <citation type="submission" date="2024-02" db="EMBL/GenBank/DDBJ databases">
        <title>Bacteria isolated from the canopy kelp, Nereocystis luetkeana.</title>
        <authorList>
            <person name="Pfister C.A."/>
            <person name="Younker I.T."/>
            <person name="Light S.H."/>
        </authorList>
    </citation>
    <scope>NUCLEOTIDE SEQUENCE [LARGE SCALE GENOMIC DNA]</scope>
    <source>
        <strain evidence="2 3">TI.1.15</strain>
    </source>
</reference>
<keyword evidence="1" id="KW-0812">Transmembrane</keyword>
<feature type="transmembrane region" description="Helical" evidence="1">
    <location>
        <begin position="66"/>
        <end position="86"/>
    </location>
</feature>
<keyword evidence="1" id="KW-1133">Transmembrane helix</keyword>
<name>A0ABU9FS33_9VIBR</name>
<sequence length="107" mass="11321">MSFVMQNKIIINFSHISGCKMASSKMLGTVNNDLTEKKVVKVRSVLLIAGGAVVGAWVGVKLGGPQGALVGSLVGAFIGGFAAGYIKNVKIIWHPSGKVEIEFETRF</sequence>
<comment type="caution">
    <text evidence="2">The sequence shown here is derived from an EMBL/GenBank/DDBJ whole genome shotgun (WGS) entry which is preliminary data.</text>
</comment>
<evidence type="ECO:0000313" key="2">
    <source>
        <dbReference type="EMBL" id="MEL0609001.1"/>
    </source>
</evidence>
<dbReference type="EMBL" id="JBANDX010000008">
    <property type="protein sequence ID" value="MEL0609001.1"/>
    <property type="molecule type" value="Genomic_DNA"/>
</dbReference>
<evidence type="ECO:0008006" key="4">
    <source>
        <dbReference type="Google" id="ProtNLM"/>
    </source>
</evidence>
<keyword evidence="1" id="KW-0472">Membrane</keyword>
<protein>
    <recommendedName>
        <fullName evidence="4">Glycine zipper domain-containing protein</fullName>
    </recommendedName>
</protein>